<dbReference type="Proteomes" id="UP000813463">
    <property type="component" value="Chromosome 2"/>
</dbReference>
<dbReference type="Gene3D" id="1.25.40.10">
    <property type="entry name" value="Tetratricopeptide repeat domain"/>
    <property type="match status" value="3"/>
</dbReference>
<sequence>MPGSQSPVSSDHEEETGEREFRANGNSMKTAELEAKLDEGNIQEAESSLREGLSLNFEEARALLGRLEYQRGNVEGALRVFEGIDLQAAIQRFQPSVGDKPSKKGRPRPESVNNVPQHAAGLVLEAIYLKAKSLQKLGRLTEAAGECKSVLDTVEKIFQHGIPDLQVDGRLQETVSQAVELLPELWKQAGSHDEAIAAYRRALLSQWNLDNECCARIQKKFAVFLLYSGVEAAAPSLSVQIDGSYIPRNNLEEAILLLMILIRKCALGKTKWDPSVMEHLTFALSLCSQTSVLARQLEEVMPGTLNRIDRWVALALCHSGARENKEALNLLRKSLHANERPDDLMALLLAAKICSEDPFLAAEGVGYARRAITCASDDEEHLKGVALRMLGHCLGRQTKVSSSDYERSSLQGEALKSLEEALSFESNNPDLLLELAIQYAENRNVNAALRYAKQFIDATGGSVLKGWRLLALILSSQKRYPEAQVVIDAALDETAKWEQGPLLRMKAKLKIFQSLPMDAIETYRYLLALVQAQRKSFGPVKASPQADDDKVNEFEVWLGLANLYSSLSHWKDVEVCLEKAQSLRQFSAETLHTEGIMYEGRGLVKEALASYTNAVLLDPNYVPCKVLLGALLSKMGSQALPVARNLLSDALRLEPTSRNAWYYLGMVHRDDGRNSDAAECFQAASMLEESDPIESFTSVL</sequence>
<keyword evidence="1" id="KW-0802">TPR repeat</keyword>
<evidence type="ECO:0000256" key="1">
    <source>
        <dbReference type="PROSITE-ProRule" id="PRU00339"/>
    </source>
</evidence>
<dbReference type="SMART" id="SM00028">
    <property type="entry name" value="TPR"/>
    <property type="match status" value="6"/>
</dbReference>
<evidence type="ECO:0000256" key="2">
    <source>
        <dbReference type="SAM" id="MobiDB-lite"/>
    </source>
</evidence>
<dbReference type="InterPro" id="IPR019734">
    <property type="entry name" value="TPR_rpt"/>
</dbReference>
<dbReference type="InterPro" id="IPR011990">
    <property type="entry name" value="TPR-like_helical_dom_sf"/>
</dbReference>
<feature type="repeat" description="TPR" evidence="1">
    <location>
        <begin position="658"/>
        <end position="691"/>
    </location>
</feature>
<feature type="region of interest" description="Disordered" evidence="2">
    <location>
        <begin position="92"/>
        <end position="114"/>
    </location>
</feature>
<dbReference type="KEGG" id="soe:110785189"/>
<evidence type="ECO:0000313" key="3">
    <source>
        <dbReference type="Proteomes" id="UP000813463"/>
    </source>
</evidence>
<dbReference type="GeneID" id="110785189"/>
<reference evidence="4" key="2">
    <citation type="submission" date="2025-08" db="UniProtKB">
        <authorList>
            <consortium name="RefSeq"/>
        </authorList>
    </citation>
    <scope>IDENTIFICATION</scope>
    <source>
        <tissue evidence="4">Leaf</tissue>
    </source>
</reference>
<dbReference type="Pfam" id="PF13432">
    <property type="entry name" value="TPR_16"/>
    <property type="match status" value="2"/>
</dbReference>
<reference evidence="3" key="1">
    <citation type="journal article" date="2021" name="Nat. Commun.">
        <title>Genomic analyses provide insights into spinach domestication and the genetic basis of agronomic traits.</title>
        <authorList>
            <person name="Cai X."/>
            <person name="Sun X."/>
            <person name="Xu C."/>
            <person name="Sun H."/>
            <person name="Wang X."/>
            <person name="Ge C."/>
            <person name="Zhang Z."/>
            <person name="Wang Q."/>
            <person name="Fei Z."/>
            <person name="Jiao C."/>
            <person name="Wang Q."/>
        </authorList>
    </citation>
    <scope>NUCLEOTIDE SEQUENCE [LARGE SCALE GENOMIC DNA]</scope>
    <source>
        <strain evidence="3">cv. Varoflay</strain>
    </source>
</reference>
<dbReference type="PANTHER" id="PTHR44102:SF5">
    <property type="entry name" value="PROTEIN NPG1"/>
    <property type="match status" value="1"/>
</dbReference>
<accession>A0A9R0I9X3</accession>
<feature type="repeat" description="TPR" evidence="1">
    <location>
        <begin position="588"/>
        <end position="621"/>
    </location>
</feature>
<dbReference type="PROSITE" id="PS50005">
    <property type="entry name" value="TPR"/>
    <property type="match status" value="2"/>
</dbReference>
<dbReference type="PANTHER" id="PTHR44102">
    <property type="entry name" value="PROTEIN NPG1"/>
    <property type="match status" value="1"/>
</dbReference>
<feature type="region of interest" description="Disordered" evidence="2">
    <location>
        <begin position="1"/>
        <end position="44"/>
    </location>
</feature>
<proteinExistence type="predicted"/>
<dbReference type="InterPro" id="IPR043376">
    <property type="entry name" value="NPG1-like"/>
</dbReference>
<dbReference type="AlphaFoldDB" id="A0A9R0I9X3"/>
<dbReference type="FunFam" id="1.25.40.10:FF:002569">
    <property type="entry name" value="NPG1"/>
    <property type="match status" value="1"/>
</dbReference>
<protein>
    <submittedName>
        <fullName evidence="4">Protein NPG1</fullName>
    </submittedName>
</protein>
<name>A0A9R0I9X3_SPIOL</name>
<dbReference type="SUPFAM" id="SSF48452">
    <property type="entry name" value="TPR-like"/>
    <property type="match status" value="3"/>
</dbReference>
<evidence type="ECO:0000313" key="4">
    <source>
        <dbReference type="RefSeq" id="XP_021845323.1"/>
    </source>
</evidence>
<gene>
    <name evidence="4" type="primary">LOC110785189</name>
</gene>
<dbReference type="OrthoDB" id="29013at2759"/>
<organism evidence="3 4">
    <name type="scientific">Spinacia oleracea</name>
    <name type="common">Spinach</name>
    <dbReference type="NCBI Taxonomy" id="3562"/>
    <lineage>
        <taxon>Eukaryota</taxon>
        <taxon>Viridiplantae</taxon>
        <taxon>Streptophyta</taxon>
        <taxon>Embryophyta</taxon>
        <taxon>Tracheophyta</taxon>
        <taxon>Spermatophyta</taxon>
        <taxon>Magnoliopsida</taxon>
        <taxon>eudicotyledons</taxon>
        <taxon>Gunneridae</taxon>
        <taxon>Pentapetalae</taxon>
        <taxon>Caryophyllales</taxon>
        <taxon>Chenopodiaceae</taxon>
        <taxon>Chenopodioideae</taxon>
        <taxon>Anserineae</taxon>
        <taxon>Spinacia</taxon>
    </lineage>
</organism>
<dbReference type="RefSeq" id="XP_021845323.1">
    <property type="nucleotide sequence ID" value="XM_021989631.2"/>
</dbReference>
<keyword evidence="3" id="KW-1185">Reference proteome</keyword>